<keyword evidence="3" id="KW-1185">Reference proteome</keyword>
<feature type="region of interest" description="Disordered" evidence="1">
    <location>
        <begin position="37"/>
        <end position="67"/>
    </location>
</feature>
<evidence type="ECO:0000313" key="3">
    <source>
        <dbReference type="Proteomes" id="UP000800097"/>
    </source>
</evidence>
<dbReference type="GeneID" id="54550659"/>
<proteinExistence type="predicted"/>
<dbReference type="RefSeq" id="XP_033659156.1">
    <property type="nucleotide sequence ID" value="XM_033797484.1"/>
</dbReference>
<organism evidence="2 3">
    <name type="scientific">Westerdykella ornata</name>
    <dbReference type="NCBI Taxonomy" id="318751"/>
    <lineage>
        <taxon>Eukaryota</taxon>
        <taxon>Fungi</taxon>
        <taxon>Dikarya</taxon>
        <taxon>Ascomycota</taxon>
        <taxon>Pezizomycotina</taxon>
        <taxon>Dothideomycetes</taxon>
        <taxon>Pleosporomycetidae</taxon>
        <taxon>Pleosporales</taxon>
        <taxon>Sporormiaceae</taxon>
        <taxon>Westerdykella</taxon>
    </lineage>
</organism>
<name>A0A6A6K2J5_WESOR</name>
<reference evidence="2" key="1">
    <citation type="journal article" date="2020" name="Stud. Mycol.">
        <title>101 Dothideomycetes genomes: a test case for predicting lifestyles and emergence of pathogens.</title>
        <authorList>
            <person name="Haridas S."/>
            <person name="Albert R."/>
            <person name="Binder M."/>
            <person name="Bloem J."/>
            <person name="Labutti K."/>
            <person name="Salamov A."/>
            <person name="Andreopoulos B."/>
            <person name="Baker S."/>
            <person name="Barry K."/>
            <person name="Bills G."/>
            <person name="Bluhm B."/>
            <person name="Cannon C."/>
            <person name="Castanera R."/>
            <person name="Culley D."/>
            <person name="Daum C."/>
            <person name="Ezra D."/>
            <person name="Gonzalez J."/>
            <person name="Henrissat B."/>
            <person name="Kuo A."/>
            <person name="Liang C."/>
            <person name="Lipzen A."/>
            <person name="Lutzoni F."/>
            <person name="Magnuson J."/>
            <person name="Mondo S."/>
            <person name="Nolan M."/>
            <person name="Ohm R."/>
            <person name="Pangilinan J."/>
            <person name="Park H.-J."/>
            <person name="Ramirez L."/>
            <person name="Alfaro M."/>
            <person name="Sun H."/>
            <person name="Tritt A."/>
            <person name="Yoshinaga Y."/>
            <person name="Zwiers L.-H."/>
            <person name="Turgeon B."/>
            <person name="Goodwin S."/>
            <person name="Spatafora J."/>
            <person name="Crous P."/>
            <person name="Grigoriev I."/>
        </authorList>
    </citation>
    <scope>NUCLEOTIDE SEQUENCE</scope>
    <source>
        <strain evidence="2">CBS 379.55</strain>
    </source>
</reference>
<dbReference type="Proteomes" id="UP000800097">
    <property type="component" value="Unassembled WGS sequence"/>
</dbReference>
<accession>A0A6A6K2J5</accession>
<evidence type="ECO:0000313" key="2">
    <source>
        <dbReference type="EMBL" id="KAF2281619.1"/>
    </source>
</evidence>
<evidence type="ECO:0000256" key="1">
    <source>
        <dbReference type="SAM" id="MobiDB-lite"/>
    </source>
</evidence>
<sequence length="285" mass="30957">MYGGVASPASVRSYFSNSGFTDCILFDEQPSVHLLNLTKEEKTPPPEEEEAGLPDLGSAGGGTQGEPEADSLFDFHRAIVRISVVGGRQHEMRLAWKLVGDKWCLYYQRARPFLNFLVGWYSGSLFGTAEGRLGRNAKEVASGGEVAESHPYSEEYGQMGTSSKVTDPFLGSYRRAAYQRAIQRSGAEESTSPNCGRRRISSSPATSRPRGATTTSSLRTPRRRRLAGESTSSLVGPEASTAIERSTLRVWRWSVPRAASSGPCVQTTAGTLMRHPSATNPYAVL</sequence>
<feature type="region of interest" description="Disordered" evidence="1">
    <location>
        <begin position="181"/>
        <end position="240"/>
    </location>
</feature>
<dbReference type="AlphaFoldDB" id="A0A6A6K2J5"/>
<dbReference type="EMBL" id="ML986484">
    <property type="protein sequence ID" value="KAF2281619.1"/>
    <property type="molecule type" value="Genomic_DNA"/>
</dbReference>
<protein>
    <submittedName>
        <fullName evidence="2">Uncharacterized protein</fullName>
    </submittedName>
</protein>
<gene>
    <name evidence="2" type="ORF">EI97DRAFT_429623</name>
</gene>